<keyword evidence="2" id="KW-1185">Reference proteome</keyword>
<dbReference type="InterPro" id="IPR036047">
    <property type="entry name" value="F-box-like_dom_sf"/>
</dbReference>
<dbReference type="SUPFAM" id="SSF52047">
    <property type="entry name" value="RNI-like"/>
    <property type="match status" value="1"/>
</dbReference>
<evidence type="ECO:0000313" key="2">
    <source>
        <dbReference type="Proteomes" id="UP000807353"/>
    </source>
</evidence>
<dbReference type="Gene3D" id="3.80.10.10">
    <property type="entry name" value="Ribonuclease Inhibitor"/>
    <property type="match status" value="1"/>
</dbReference>
<gene>
    <name evidence="1" type="ORF">BDZ94DRAFT_1324481</name>
</gene>
<dbReference type="InterPro" id="IPR032675">
    <property type="entry name" value="LRR_dom_sf"/>
</dbReference>
<name>A0A9P6CGC8_9AGAR</name>
<dbReference type="Proteomes" id="UP000807353">
    <property type="component" value="Unassembled WGS sequence"/>
</dbReference>
<proteinExistence type="predicted"/>
<comment type="caution">
    <text evidence="1">The sequence shown here is derived from an EMBL/GenBank/DDBJ whole genome shotgun (WGS) entry which is preliminary data.</text>
</comment>
<reference evidence="1" key="1">
    <citation type="submission" date="2020-11" db="EMBL/GenBank/DDBJ databases">
        <authorList>
            <consortium name="DOE Joint Genome Institute"/>
            <person name="Ahrendt S."/>
            <person name="Riley R."/>
            <person name="Andreopoulos W."/>
            <person name="Labutti K."/>
            <person name="Pangilinan J."/>
            <person name="Ruiz-Duenas F.J."/>
            <person name="Barrasa J.M."/>
            <person name="Sanchez-Garcia M."/>
            <person name="Camarero S."/>
            <person name="Miyauchi S."/>
            <person name="Serrano A."/>
            <person name="Linde D."/>
            <person name="Babiker R."/>
            <person name="Drula E."/>
            <person name="Ayuso-Fernandez I."/>
            <person name="Pacheco R."/>
            <person name="Padilla G."/>
            <person name="Ferreira P."/>
            <person name="Barriuso J."/>
            <person name="Kellner H."/>
            <person name="Castanera R."/>
            <person name="Alfaro M."/>
            <person name="Ramirez L."/>
            <person name="Pisabarro A.G."/>
            <person name="Kuo A."/>
            <person name="Tritt A."/>
            <person name="Lipzen A."/>
            <person name="He G."/>
            <person name="Yan M."/>
            <person name="Ng V."/>
            <person name="Cullen D."/>
            <person name="Martin F."/>
            <person name="Rosso M.-N."/>
            <person name="Henrissat B."/>
            <person name="Hibbett D."/>
            <person name="Martinez A.T."/>
            <person name="Grigoriev I.V."/>
        </authorList>
    </citation>
    <scope>NUCLEOTIDE SEQUENCE</scope>
    <source>
        <strain evidence="1">CBS 247.69</strain>
    </source>
</reference>
<protein>
    <recommendedName>
        <fullName evidence="3">F-box domain-containing protein</fullName>
    </recommendedName>
</protein>
<dbReference type="SUPFAM" id="SSF81383">
    <property type="entry name" value="F-box domain"/>
    <property type="match status" value="1"/>
</dbReference>
<sequence>MPDPIDDTAVSSQLIELRECFISWFMFSTLKETREYIPVLPEALFSIALARYVGPPLNKEQIIRNEEFRQLEKATEMLRRSNAVPQSTDIDLIESFKKKCASDISQDMDYIGSLQFKINGLLNKLNTTRIRQQYVQELSDHFKPLCSPVRRLPPEILTIIFQFCLPENANACSGAPLTLCHVCSLWRNVALGSQGLWNNFSLNLGTTSTSRYEEISKFYFRNSRNSPRTLKYYREPNGISPPGPQQAFHDLATSSRLIRKLTCINFVPRYFTPFLQLPSTEAPLLEAVRLISAGVFNGPITVLQTAPRLRVIYLDLSLSFFDGILPWSQLTWIKIQDPMHMTHWAAAFQQCWQLEHGYFEVVVSLSGDFGLRDFAVTLENLQTLDLAIFGADRNLFQYLFKKMKFPNLRHLRLTDIFSDGYLGLPFIDAVSFSSLRSLSLQSITIGEDTCTSLFSATPALERLALDITPMNYYPTVAPLIRGTRSLLPNLSHLYLCMLYDDVESWPDLIFSAITSRFHGCFTPLVPLRCVSLFFWRSEDEDEDEDKFGDDNSVTTTTDGAERISSMIKDHPFSEGVDIRTSIVRQCPNLCEVIEEGWHEW</sequence>
<dbReference type="AlphaFoldDB" id="A0A9P6CGC8"/>
<organism evidence="1 2">
    <name type="scientific">Collybia nuda</name>
    <dbReference type="NCBI Taxonomy" id="64659"/>
    <lineage>
        <taxon>Eukaryota</taxon>
        <taxon>Fungi</taxon>
        <taxon>Dikarya</taxon>
        <taxon>Basidiomycota</taxon>
        <taxon>Agaricomycotina</taxon>
        <taxon>Agaricomycetes</taxon>
        <taxon>Agaricomycetidae</taxon>
        <taxon>Agaricales</taxon>
        <taxon>Tricholomatineae</taxon>
        <taxon>Clitocybaceae</taxon>
        <taxon>Collybia</taxon>
    </lineage>
</organism>
<dbReference type="OrthoDB" id="3069011at2759"/>
<evidence type="ECO:0000313" key="1">
    <source>
        <dbReference type="EMBL" id="KAF9459879.1"/>
    </source>
</evidence>
<dbReference type="EMBL" id="MU150309">
    <property type="protein sequence ID" value="KAF9459879.1"/>
    <property type="molecule type" value="Genomic_DNA"/>
</dbReference>
<accession>A0A9P6CGC8</accession>
<evidence type="ECO:0008006" key="3">
    <source>
        <dbReference type="Google" id="ProtNLM"/>
    </source>
</evidence>